<organism evidence="5 6">
    <name type="scientific">Vibrio aquimaris</name>
    <dbReference type="NCBI Taxonomy" id="2587862"/>
    <lineage>
        <taxon>Bacteria</taxon>
        <taxon>Pseudomonadati</taxon>
        <taxon>Pseudomonadota</taxon>
        <taxon>Gammaproteobacteria</taxon>
        <taxon>Vibrionales</taxon>
        <taxon>Vibrionaceae</taxon>
        <taxon>Vibrio</taxon>
    </lineage>
</organism>
<dbReference type="Proteomes" id="UP000326936">
    <property type="component" value="Plasmid pTHAF100_a"/>
</dbReference>
<proteinExistence type="inferred from homology"/>
<name>A0A5P9CQ31_9VIBR</name>
<dbReference type="InterPro" id="IPR000182">
    <property type="entry name" value="GNAT_dom"/>
</dbReference>
<dbReference type="GO" id="GO:0005737">
    <property type="term" value="C:cytoplasm"/>
    <property type="evidence" value="ECO:0007669"/>
    <property type="project" value="TreeGrafter"/>
</dbReference>
<dbReference type="RefSeq" id="WP_152432328.1">
    <property type="nucleotide sequence ID" value="NZ_CBCSDK010000013.1"/>
</dbReference>
<dbReference type="AlphaFoldDB" id="A0A5P9CQ31"/>
<sequence>MTQLNFLHNVSLTEDDIIIRTAQISDVETITNYYKNNKDHLEKWEPERDNNFFTVQGWYQILCKFDELNRNGSLVYFIIIDRQSSEMIGSISFSNIFRFPFHSCSLGYSLSEKAQGKGIMTKALTAAINYMFKVQNLHRISAYFMPKNNKSKAVLERLGFKFEGFAKDYLLINKQWEDHELVSLLNPNWIKPQTR</sequence>
<gene>
    <name evidence="5" type="primary">ydaF3</name>
    <name evidence="5" type="ORF">FIV01_18090</name>
</gene>
<keyword evidence="6" id="KW-1185">Reference proteome</keyword>
<keyword evidence="5" id="KW-0614">Plasmid</keyword>
<evidence type="ECO:0000313" key="5">
    <source>
        <dbReference type="EMBL" id="QFT28306.1"/>
    </source>
</evidence>
<geneLocation type="plasmid" evidence="6">
    <name>pthaf100_a</name>
</geneLocation>
<reference evidence="5 6" key="1">
    <citation type="submission" date="2019-10" db="EMBL/GenBank/DDBJ databases">
        <title>Complete genome sequence of Vibrio sp. strain THAF100, isolated from non-filtered water from the water column of tank 6 of a marine aquarium containing stony-coral fragments. Water maintained at 26 degree C.</title>
        <authorList>
            <person name="Ruckert C."/>
            <person name="Franco A."/>
            <person name="Kalinowski J."/>
            <person name="Glaeser S."/>
        </authorList>
    </citation>
    <scope>NUCLEOTIDE SEQUENCE [LARGE SCALE GENOMIC DNA]</scope>
    <source>
        <strain evidence="5 6">THAF100</strain>
        <plasmid evidence="6">pthaf100_a</plasmid>
    </source>
</reference>
<evidence type="ECO:0000259" key="4">
    <source>
        <dbReference type="PROSITE" id="PS51186"/>
    </source>
</evidence>
<dbReference type="Gene3D" id="3.40.630.30">
    <property type="match status" value="1"/>
</dbReference>
<dbReference type="NCBIfam" id="NF008072">
    <property type="entry name" value="PRK10809.1"/>
    <property type="match status" value="1"/>
</dbReference>
<dbReference type="InterPro" id="IPR051531">
    <property type="entry name" value="N-acetyltransferase"/>
</dbReference>
<dbReference type="PANTHER" id="PTHR43792:SF8">
    <property type="entry name" value="[RIBOSOMAL PROTEIN US5]-ALANINE N-ACETYLTRANSFERASE"/>
    <property type="match status" value="1"/>
</dbReference>
<dbReference type="Pfam" id="PF13302">
    <property type="entry name" value="Acetyltransf_3"/>
    <property type="match status" value="1"/>
</dbReference>
<dbReference type="GO" id="GO:0008999">
    <property type="term" value="F:protein-N-terminal-alanine acetyltransferase activity"/>
    <property type="evidence" value="ECO:0007669"/>
    <property type="project" value="TreeGrafter"/>
</dbReference>
<evidence type="ECO:0000256" key="1">
    <source>
        <dbReference type="ARBA" id="ARBA00022679"/>
    </source>
</evidence>
<dbReference type="OrthoDB" id="9801669at2"/>
<comment type="similarity">
    <text evidence="3">Belongs to the acetyltransferase family. RimJ subfamily.</text>
</comment>
<evidence type="ECO:0000313" key="6">
    <source>
        <dbReference type="Proteomes" id="UP000326936"/>
    </source>
</evidence>
<evidence type="ECO:0000256" key="3">
    <source>
        <dbReference type="ARBA" id="ARBA00038502"/>
    </source>
</evidence>
<keyword evidence="2 5" id="KW-0012">Acyltransferase</keyword>
<dbReference type="SUPFAM" id="SSF55729">
    <property type="entry name" value="Acyl-CoA N-acyltransferases (Nat)"/>
    <property type="match status" value="1"/>
</dbReference>
<dbReference type="EMBL" id="CP045351">
    <property type="protein sequence ID" value="QFT28306.1"/>
    <property type="molecule type" value="Genomic_DNA"/>
</dbReference>
<dbReference type="InterPro" id="IPR016181">
    <property type="entry name" value="Acyl_CoA_acyltransferase"/>
</dbReference>
<dbReference type="PROSITE" id="PS51186">
    <property type="entry name" value="GNAT"/>
    <property type="match status" value="1"/>
</dbReference>
<dbReference type="PANTHER" id="PTHR43792">
    <property type="entry name" value="GNAT FAMILY, PUTATIVE (AFU_ORTHOLOGUE AFUA_3G00765)-RELATED-RELATED"/>
    <property type="match status" value="1"/>
</dbReference>
<keyword evidence="1 5" id="KW-0808">Transferase</keyword>
<dbReference type="EC" id="2.3.1.-" evidence="5"/>
<accession>A0A5P9CQ31</accession>
<dbReference type="KEGG" id="vaq:FIV01_18090"/>
<evidence type="ECO:0000256" key="2">
    <source>
        <dbReference type="ARBA" id="ARBA00023315"/>
    </source>
</evidence>
<protein>
    <submittedName>
        <fullName evidence="5">Ribosomal N-acetyltransferase YdaF</fullName>
        <ecNumber evidence="5">2.3.1.-</ecNumber>
    </submittedName>
</protein>
<feature type="domain" description="N-acetyltransferase" evidence="4">
    <location>
        <begin position="17"/>
        <end position="182"/>
    </location>
</feature>